<dbReference type="Gene3D" id="3.30.420.10">
    <property type="entry name" value="Ribonuclease H-like superfamily/Ribonuclease H"/>
    <property type="match status" value="1"/>
</dbReference>
<feature type="non-terminal residue" evidence="3">
    <location>
        <position position="1"/>
    </location>
</feature>
<dbReference type="InterPro" id="IPR002156">
    <property type="entry name" value="RNaseH_domain"/>
</dbReference>
<keyword evidence="4" id="KW-1185">Reference proteome</keyword>
<dbReference type="GO" id="GO:0003676">
    <property type="term" value="F:nucleic acid binding"/>
    <property type="evidence" value="ECO:0007669"/>
    <property type="project" value="InterPro"/>
</dbReference>
<dbReference type="PANTHER" id="PTHR37984">
    <property type="entry name" value="PROTEIN CBG26694"/>
    <property type="match status" value="1"/>
</dbReference>
<dbReference type="InterPro" id="IPR043128">
    <property type="entry name" value="Rev_trsase/Diguanyl_cyclase"/>
</dbReference>
<evidence type="ECO:0000256" key="1">
    <source>
        <dbReference type="ARBA" id="ARBA00023268"/>
    </source>
</evidence>
<dbReference type="InterPro" id="IPR043502">
    <property type="entry name" value="DNA/RNA_pol_sf"/>
</dbReference>
<dbReference type="CDD" id="cd01647">
    <property type="entry name" value="RT_LTR"/>
    <property type="match status" value="1"/>
</dbReference>
<reference evidence="3" key="1">
    <citation type="submission" date="2018-05" db="EMBL/GenBank/DDBJ databases">
        <title>Draft genome of Mucuna pruriens seed.</title>
        <authorList>
            <person name="Nnadi N.E."/>
            <person name="Vos R."/>
            <person name="Hasami M.H."/>
            <person name="Devisetty U.K."/>
            <person name="Aguiy J.C."/>
        </authorList>
    </citation>
    <scope>NUCLEOTIDE SEQUENCE [LARGE SCALE GENOMIC DNA]</scope>
    <source>
        <strain evidence="3">JCA_2017</strain>
    </source>
</reference>
<dbReference type="OrthoDB" id="1421797at2759"/>
<proteinExistence type="predicted"/>
<dbReference type="Proteomes" id="UP000257109">
    <property type="component" value="Unassembled WGS sequence"/>
</dbReference>
<dbReference type="Pfam" id="PF17919">
    <property type="entry name" value="RT_RNaseH_2"/>
    <property type="match status" value="1"/>
</dbReference>
<evidence type="ECO:0000313" key="3">
    <source>
        <dbReference type="EMBL" id="RDX91697.1"/>
    </source>
</evidence>
<accession>A0A371GMC3</accession>
<dbReference type="Gene3D" id="3.10.10.10">
    <property type="entry name" value="HIV Type 1 Reverse Transcriptase, subunit A, domain 1"/>
    <property type="match status" value="1"/>
</dbReference>
<dbReference type="AlphaFoldDB" id="A0A371GMC3"/>
<dbReference type="PANTHER" id="PTHR37984:SF5">
    <property type="entry name" value="PROTEIN NYNRIN-LIKE"/>
    <property type="match status" value="1"/>
</dbReference>
<dbReference type="Pfam" id="PF00078">
    <property type="entry name" value="RVT_1"/>
    <property type="match status" value="1"/>
</dbReference>
<name>A0A371GMC3_MUCPR</name>
<sequence>MEMETTFGEGSNARRIPVVYTVIEAEAFYNIIMGRPALNRLKAVVSTYHLCMKYPIAGGVGAIWADASVAKRCYQDSLRVGQRRAAVNTLCLELDPRCHEERERPLPVEKLKEVQVGPLNNQRTKIGTTMTEEQEAELVQCLQQNSDVFAWSPQDMPGIDPKFMNHKLSIVEGARPIIQKKRKQGEEKRRAIKEETEKLLNAGFIREVKYPEWLANVVMVRKANGRWRMCTDYTDLNKVCPKDPYPLPNIDRLVDNVSGYEFLSFMDAYSGYNQIRMHLGDEEKTTFITDSGAFCYRVMLFGLKNAGATYQRLMDKVFKEVIGRDIEVYVDDMVAKSESGRSHCEALRRVFRILRCHQLRLNPEKCSFGVQAGRFLGYMLTERGIEANPEKCRVVINMRSPQNVKEVQQLMGKVVALSRFISKISDIATPVLDTLKKGRNFAWTPECEEAFLRLKAMLATPSILIRPELGRLLHLYISVTKTAISSALVQEREKEQCPVYFISKTLQGPERRYQKIEKGALALVIASRRLRPYFQSFSIIVRTDLPIQQVLRKPDLAGRMVAWSVQLSEFDIAFEKRGPIKAQGLANFITELTTEQEQAEGEWYLSVDGSSNQTGSGAGVILEGPNGVLVEQSLHFDFKASNNQAEYEALLAGMRLALEIEAKRLIAKSDSKLITG</sequence>
<dbReference type="EMBL" id="QJKJ01005053">
    <property type="protein sequence ID" value="RDX91697.1"/>
    <property type="molecule type" value="Genomic_DNA"/>
</dbReference>
<evidence type="ECO:0000313" key="4">
    <source>
        <dbReference type="Proteomes" id="UP000257109"/>
    </source>
</evidence>
<dbReference type="SUPFAM" id="SSF56672">
    <property type="entry name" value="DNA/RNA polymerases"/>
    <property type="match status" value="1"/>
</dbReference>
<dbReference type="Pfam" id="PF13456">
    <property type="entry name" value="RVT_3"/>
    <property type="match status" value="1"/>
</dbReference>
<dbReference type="InterPro" id="IPR012337">
    <property type="entry name" value="RNaseH-like_sf"/>
</dbReference>
<dbReference type="InterPro" id="IPR036397">
    <property type="entry name" value="RNaseH_sf"/>
</dbReference>
<dbReference type="InterPro" id="IPR000477">
    <property type="entry name" value="RT_dom"/>
</dbReference>
<feature type="domain" description="RNase H type-1" evidence="2">
    <location>
        <begin position="599"/>
        <end position="676"/>
    </location>
</feature>
<organism evidence="3 4">
    <name type="scientific">Mucuna pruriens</name>
    <name type="common">Velvet bean</name>
    <name type="synonym">Dolichos pruriens</name>
    <dbReference type="NCBI Taxonomy" id="157652"/>
    <lineage>
        <taxon>Eukaryota</taxon>
        <taxon>Viridiplantae</taxon>
        <taxon>Streptophyta</taxon>
        <taxon>Embryophyta</taxon>
        <taxon>Tracheophyta</taxon>
        <taxon>Spermatophyta</taxon>
        <taxon>Magnoliopsida</taxon>
        <taxon>eudicotyledons</taxon>
        <taxon>Gunneridae</taxon>
        <taxon>Pentapetalae</taxon>
        <taxon>rosids</taxon>
        <taxon>fabids</taxon>
        <taxon>Fabales</taxon>
        <taxon>Fabaceae</taxon>
        <taxon>Papilionoideae</taxon>
        <taxon>50 kb inversion clade</taxon>
        <taxon>NPAAA clade</taxon>
        <taxon>indigoferoid/millettioid clade</taxon>
        <taxon>Phaseoleae</taxon>
        <taxon>Mucuna</taxon>
    </lineage>
</organism>
<protein>
    <submittedName>
        <fullName evidence="3">Retrovirus-related Pol polyprotein from transposon 17.6</fullName>
    </submittedName>
</protein>
<comment type="caution">
    <text evidence="3">The sequence shown here is derived from an EMBL/GenBank/DDBJ whole genome shotgun (WGS) entry which is preliminary data.</text>
</comment>
<gene>
    <name evidence="3" type="primary">pol</name>
    <name evidence="3" type="ORF">CR513_26279</name>
</gene>
<evidence type="ECO:0000259" key="2">
    <source>
        <dbReference type="PROSITE" id="PS50879"/>
    </source>
</evidence>
<dbReference type="SUPFAM" id="SSF53098">
    <property type="entry name" value="Ribonuclease H-like"/>
    <property type="match status" value="1"/>
</dbReference>
<dbReference type="InterPro" id="IPR041577">
    <property type="entry name" value="RT_RNaseH_2"/>
</dbReference>
<dbReference type="Gene3D" id="3.30.70.270">
    <property type="match status" value="2"/>
</dbReference>
<dbReference type="GO" id="GO:0004523">
    <property type="term" value="F:RNA-DNA hybrid ribonuclease activity"/>
    <property type="evidence" value="ECO:0007669"/>
    <property type="project" value="InterPro"/>
</dbReference>
<dbReference type="InterPro" id="IPR050951">
    <property type="entry name" value="Retrovirus_Pol_polyprotein"/>
</dbReference>
<keyword evidence="1" id="KW-0511">Multifunctional enzyme</keyword>
<dbReference type="PROSITE" id="PS50879">
    <property type="entry name" value="RNASE_H_1"/>
    <property type="match status" value="1"/>
</dbReference>